<protein>
    <recommendedName>
        <fullName evidence="2">EamA domain-containing protein</fullName>
    </recommendedName>
</protein>
<organism evidence="3">
    <name type="scientific">Desulfobacca acetoxidans</name>
    <dbReference type="NCBI Taxonomy" id="60893"/>
    <lineage>
        <taxon>Bacteria</taxon>
        <taxon>Pseudomonadati</taxon>
        <taxon>Thermodesulfobacteriota</taxon>
        <taxon>Desulfobaccia</taxon>
        <taxon>Desulfobaccales</taxon>
        <taxon>Desulfobaccaceae</taxon>
        <taxon>Desulfobacca</taxon>
    </lineage>
</organism>
<dbReference type="SUPFAM" id="SSF103481">
    <property type="entry name" value="Multidrug resistance efflux transporter EmrE"/>
    <property type="match status" value="1"/>
</dbReference>
<keyword evidence="1" id="KW-0812">Transmembrane</keyword>
<feature type="transmembrane region" description="Helical" evidence="1">
    <location>
        <begin position="90"/>
        <end position="111"/>
    </location>
</feature>
<name>A0A7C3SMN4_9BACT</name>
<reference evidence="3" key="1">
    <citation type="journal article" date="2020" name="mSystems">
        <title>Genome- and Community-Level Interaction Insights into Carbon Utilization and Element Cycling Functions of Hydrothermarchaeota in Hydrothermal Sediment.</title>
        <authorList>
            <person name="Zhou Z."/>
            <person name="Liu Y."/>
            <person name="Xu W."/>
            <person name="Pan J."/>
            <person name="Luo Z.H."/>
            <person name="Li M."/>
        </authorList>
    </citation>
    <scope>NUCLEOTIDE SEQUENCE [LARGE SCALE GENOMIC DNA]</scope>
    <source>
        <strain evidence="3">SpSt-776</strain>
    </source>
</reference>
<dbReference type="InterPro" id="IPR000620">
    <property type="entry name" value="EamA_dom"/>
</dbReference>
<feature type="transmembrane region" description="Helical" evidence="1">
    <location>
        <begin position="63"/>
        <end position="84"/>
    </location>
</feature>
<evidence type="ECO:0000259" key="2">
    <source>
        <dbReference type="Pfam" id="PF00892"/>
    </source>
</evidence>
<dbReference type="AlphaFoldDB" id="A0A7C3SMN4"/>
<dbReference type="InterPro" id="IPR037185">
    <property type="entry name" value="EmrE-like"/>
</dbReference>
<keyword evidence="1" id="KW-0472">Membrane</keyword>
<gene>
    <name evidence="3" type="ORF">ENV62_10650</name>
</gene>
<evidence type="ECO:0000313" key="3">
    <source>
        <dbReference type="EMBL" id="HGB15678.1"/>
    </source>
</evidence>
<proteinExistence type="predicted"/>
<evidence type="ECO:0000256" key="1">
    <source>
        <dbReference type="SAM" id="Phobius"/>
    </source>
</evidence>
<accession>A0A7C3SMN4</accession>
<keyword evidence="1" id="KW-1133">Transmembrane helix</keyword>
<feature type="domain" description="EamA" evidence="2">
    <location>
        <begin position="4"/>
        <end position="135"/>
    </location>
</feature>
<feature type="transmembrane region" description="Helical" evidence="1">
    <location>
        <begin position="118"/>
        <end position="135"/>
    </location>
</feature>
<dbReference type="EMBL" id="DTHB01000060">
    <property type="protein sequence ID" value="HGB15678.1"/>
    <property type="molecule type" value="Genomic_DNA"/>
</dbReference>
<sequence length="136" mass="14708">MPAWLAFSLMALTFWGIWGVLTKVATLYLPPYVAYLVSILGYLPILGFLLVERGLSLPWHPVGWSVSLAAGVSAALGLLCYYRALAGGAAAKVVPLTAMYPVVTVLLSYMFMKEHLTVRHLVGLSAALVAVWLLSE</sequence>
<dbReference type="GO" id="GO:0016020">
    <property type="term" value="C:membrane"/>
    <property type="evidence" value="ECO:0007669"/>
    <property type="project" value="InterPro"/>
</dbReference>
<feature type="transmembrane region" description="Helical" evidence="1">
    <location>
        <begin position="32"/>
        <end position="51"/>
    </location>
</feature>
<dbReference type="Pfam" id="PF00892">
    <property type="entry name" value="EamA"/>
    <property type="match status" value="1"/>
</dbReference>
<comment type="caution">
    <text evidence="3">The sequence shown here is derived from an EMBL/GenBank/DDBJ whole genome shotgun (WGS) entry which is preliminary data.</text>
</comment>